<organism evidence="2 3">
    <name type="scientific">Streptococcus criceti HS-6</name>
    <dbReference type="NCBI Taxonomy" id="873449"/>
    <lineage>
        <taxon>Bacteria</taxon>
        <taxon>Bacillati</taxon>
        <taxon>Bacillota</taxon>
        <taxon>Bacilli</taxon>
        <taxon>Lactobacillales</taxon>
        <taxon>Streptococcaceae</taxon>
        <taxon>Streptococcus</taxon>
    </lineage>
</organism>
<keyword evidence="3" id="KW-1185">Reference proteome</keyword>
<protein>
    <submittedName>
        <fullName evidence="2">Uncharacterized protein</fullName>
    </submittedName>
</protein>
<accession>G5JNA6</accession>
<evidence type="ECO:0000313" key="3">
    <source>
        <dbReference type="Proteomes" id="UP000004322"/>
    </source>
</evidence>
<dbReference type="EMBL" id="AEUV02000002">
    <property type="protein sequence ID" value="EHI73809.1"/>
    <property type="molecule type" value="Genomic_DNA"/>
</dbReference>
<feature type="compositionally biased region" description="Polar residues" evidence="1">
    <location>
        <begin position="34"/>
        <end position="43"/>
    </location>
</feature>
<dbReference type="AlphaFoldDB" id="G5JNA6"/>
<feature type="region of interest" description="Disordered" evidence="1">
    <location>
        <begin position="15"/>
        <end position="43"/>
    </location>
</feature>
<gene>
    <name evidence="2" type="ORF">STRCR_0143</name>
</gene>
<evidence type="ECO:0000256" key="1">
    <source>
        <dbReference type="SAM" id="MobiDB-lite"/>
    </source>
</evidence>
<proteinExistence type="predicted"/>
<sequence>MFQFLKQLFRRSAVTPNGPYPVFHQPQQMKPAPQSVQGLGQTG</sequence>
<name>G5JNA6_STRCG</name>
<dbReference type="STRING" id="873449.STRCR_0143"/>
<comment type="caution">
    <text evidence="2">The sequence shown here is derived from an EMBL/GenBank/DDBJ whole genome shotgun (WGS) entry which is preliminary data.</text>
</comment>
<dbReference type="Proteomes" id="UP000004322">
    <property type="component" value="Unassembled WGS sequence"/>
</dbReference>
<evidence type="ECO:0000313" key="2">
    <source>
        <dbReference type="EMBL" id="EHI73809.1"/>
    </source>
</evidence>
<reference evidence="2" key="1">
    <citation type="submission" date="2011-07" db="EMBL/GenBank/DDBJ databases">
        <authorList>
            <person name="Stanhope M.J."/>
            <person name="Durkin A.S."/>
            <person name="Hostetler J."/>
            <person name="Kim M."/>
            <person name="Radune D."/>
            <person name="Singh I."/>
            <person name="Town C.D."/>
        </authorList>
    </citation>
    <scope>NUCLEOTIDE SEQUENCE [LARGE SCALE GENOMIC DNA]</scope>
    <source>
        <strain evidence="2">HS-6</strain>
    </source>
</reference>